<evidence type="ECO:0000256" key="2">
    <source>
        <dbReference type="ARBA" id="ARBA00022475"/>
    </source>
</evidence>
<protein>
    <recommendedName>
        <fullName evidence="7">Na(+)/H(+) antiporter NhaA</fullName>
    </recommendedName>
    <alternativeName>
        <fullName evidence="7">Sodium/proton antiporter NhaA</fullName>
    </alternativeName>
</protein>
<keyword evidence="2 7" id="KW-1003">Cell membrane</keyword>
<name>A0A5C9A476_9GAMM</name>
<comment type="function">
    <text evidence="7">Na(+)/H(+) antiporter that extrudes sodium in exchange for external protons.</text>
</comment>
<feature type="transmembrane region" description="Helical" evidence="7">
    <location>
        <begin position="111"/>
        <end position="131"/>
    </location>
</feature>
<sequence>MSDGIHHAPWERAFERLMTPLEEFIHRQTTSGVLLMICAVVALAVANSPLRDTYEHFLHTHISLGFGERQFSLSIHYWINELLMAFFFLVIGLELKRELLVGELSSPSQAMLPIMAAIGGMLVPALGYWIFNSSGPGAAGWGIPMATDIAFAIGALSLLGAQVPKALVTFLIALAIVDDLGAVLVIALFYTNKLDITALLYVAACTGLLVLLNAVGIRRTLPYAIAGALLWMAMLASGIHATIAGVIIAFTVPIRPKFEPEVFIDKVEDSSKKMRKAVWDKPDIIHNNRFRALVSSLENGVHLVQAPAQRAEHALHLPVAYIVIPIFALANAGIPVNFSEVGDTLGNPITLGVICGLLLGKPLGIAGFTWLALKLKWASLPPGLTMTHVVGVGLLGGIGFTMSIFIADLGFADNAEHLLMAKTGILLASLLAGLSGFFLLRAIGKRD</sequence>
<feature type="transmembrane region" description="Helical" evidence="7">
    <location>
        <begin position="71"/>
        <end position="91"/>
    </location>
</feature>
<feature type="transmembrane region" description="Helical" evidence="7">
    <location>
        <begin position="138"/>
        <end position="161"/>
    </location>
</feature>
<keyword evidence="7" id="KW-0915">Sodium</keyword>
<feature type="transmembrane region" description="Helical" evidence="7">
    <location>
        <begin position="319"/>
        <end position="338"/>
    </location>
</feature>
<organism evidence="8 9">
    <name type="scientific">Parahaliea aestuarii</name>
    <dbReference type="NCBI Taxonomy" id="1852021"/>
    <lineage>
        <taxon>Bacteria</taxon>
        <taxon>Pseudomonadati</taxon>
        <taxon>Pseudomonadota</taxon>
        <taxon>Gammaproteobacteria</taxon>
        <taxon>Cellvibrionales</taxon>
        <taxon>Halieaceae</taxon>
        <taxon>Parahaliea</taxon>
    </lineage>
</organism>
<keyword evidence="7" id="KW-0050">Antiport</keyword>
<keyword evidence="7" id="KW-0813">Transport</keyword>
<evidence type="ECO:0000256" key="3">
    <source>
        <dbReference type="ARBA" id="ARBA00022692"/>
    </source>
</evidence>
<dbReference type="Pfam" id="PF06965">
    <property type="entry name" value="Na_H_antiport_1"/>
    <property type="match status" value="1"/>
</dbReference>
<dbReference type="GO" id="GO:0006885">
    <property type="term" value="P:regulation of pH"/>
    <property type="evidence" value="ECO:0007669"/>
    <property type="project" value="UniProtKB-UniRule"/>
</dbReference>
<dbReference type="GO" id="GO:0005886">
    <property type="term" value="C:plasma membrane"/>
    <property type="evidence" value="ECO:0007669"/>
    <property type="project" value="UniProtKB-SubCell"/>
</dbReference>
<dbReference type="InterPro" id="IPR004670">
    <property type="entry name" value="NhaA"/>
</dbReference>
<evidence type="ECO:0000256" key="6">
    <source>
        <dbReference type="ARBA" id="ARBA00023201"/>
    </source>
</evidence>
<keyword evidence="6 7" id="KW-0739">Sodium transport</keyword>
<evidence type="ECO:0000313" key="9">
    <source>
        <dbReference type="Proteomes" id="UP000321933"/>
    </source>
</evidence>
<keyword evidence="7" id="KW-0406">Ion transport</keyword>
<dbReference type="PANTHER" id="PTHR30341:SF0">
    <property type="entry name" value="NA(+)_H(+) ANTIPORTER NHAA"/>
    <property type="match status" value="1"/>
</dbReference>
<keyword evidence="5 7" id="KW-0472">Membrane</keyword>
<keyword evidence="9" id="KW-1185">Reference proteome</keyword>
<evidence type="ECO:0000256" key="5">
    <source>
        <dbReference type="ARBA" id="ARBA00023136"/>
    </source>
</evidence>
<dbReference type="RefSeq" id="WP_148062293.1">
    <property type="nucleotide sequence ID" value="NZ_VRYZ01000001.1"/>
</dbReference>
<comment type="subcellular location">
    <subcellularLocation>
        <location evidence="1">Cell inner membrane</location>
        <topology evidence="1">Multi-pass membrane protein</topology>
    </subcellularLocation>
    <subcellularLocation>
        <location evidence="7">Cell membrane</location>
        <topology evidence="7">Multi-pass membrane protein</topology>
    </subcellularLocation>
</comment>
<keyword evidence="4 7" id="KW-1133">Transmembrane helix</keyword>
<dbReference type="AlphaFoldDB" id="A0A5C9A476"/>
<comment type="caution">
    <text evidence="8">The sequence shown here is derived from an EMBL/GenBank/DDBJ whole genome shotgun (WGS) entry which is preliminary data.</text>
</comment>
<evidence type="ECO:0000256" key="7">
    <source>
        <dbReference type="HAMAP-Rule" id="MF_01844"/>
    </source>
</evidence>
<dbReference type="GO" id="GO:0015385">
    <property type="term" value="F:sodium:proton antiporter activity"/>
    <property type="evidence" value="ECO:0007669"/>
    <property type="project" value="UniProtKB-UniRule"/>
</dbReference>
<accession>A0A5C9A476</accession>
<dbReference type="HAMAP" id="MF_01844">
    <property type="entry name" value="NhaA"/>
    <property type="match status" value="1"/>
</dbReference>
<dbReference type="NCBIfam" id="TIGR00773">
    <property type="entry name" value="NhaA"/>
    <property type="match status" value="1"/>
</dbReference>
<feature type="transmembrane region" description="Helical" evidence="7">
    <location>
        <begin position="223"/>
        <end position="250"/>
    </location>
</feature>
<dbReference type="Proteomes" id="UP000321933">
    <property type="component" value="Unassembled WGS sequence"/>
</dbReference>
<proteinExistence type="inferred from homology"/>
<dbReference type="EMBL" id="VRYZ01000001">
    <property type="protein sequence ID" value="TXS94437.1"/>
    <property type="molecule type" value="Genomic_DNA"/>
</dbReference>
<keyword evidence="3 7" id="KW-0812">Transmembrane</keyword>
<evidence type="ECO:0000256" key="4">
    <source>
        <dbReference type="ARBA" id="ARBA00022989"/>
    </source>
</evidence>
<evidence type="ECO:0000256" key="1">
    <source>
        <dbReference type="ARBA" id="ARBA00004429"/>
    </source>
</evidence>
<feature type="transmembrane region" description="Helical" evidence="7">
    <location>
        <begin position="198"/>
        <end position="217"/>
    </location>
</feature>
<comment type="catalytic activity">
    <reaction evidence="7">
        <text>Na(+)(in) + 2 H(+)(out) = Na(+)(out) + 2 H(+)(in)</text>
        <dbReference type="Rhea" id="RHEA:29251"/>
        <dbReference type="ChEBI" id="CHEBI:15378"/>
        <dbReference type="ChEBI" id="CHEBI:29101"/>
    </reaction>
</comment>
<dbReference type="PANTHER" id="PTHR30341">
    <property type="entry name" value="SODIUM ION/PROTON ANTIPORTER NHAA-RELATED"/>
    <property type="match status" value="1"/>
</dbReference>
<feature type="transmembrane region" description="Helical" evidence="7">
    <location>
        <begin position="350"/>
        <end position="373"/>
    </location>
</feature>
<evidence type="ECO:0000313" key="8">
    <source>
        <dbReference type="EMBL" id="TXS94437.1"/>
    </source>
</evidence>
<comment type="similarity">
    <text evidence="7">Belongs to the NhaA Na(+)/H(+) (TC 2.A.33) antiporter family.</text>
</comment>
<gene>
    <name evidence="7 8" type="primary">nhaA</name>
    <name evidence="8" type="ORF">FVW59_00515</name>
</gene>
<dbReference type="InterPro" id="IPR023171">
    <property type="entry name" value="Na/H_antiporter_dom_sf"/>
</dbReference>
<reference evidence="8 9" key="1">
    <citation type="submission" date="2019-08" db="EMBL/GenBank/DDBJ databases">
        <title>Parahaliea maris sp. nov., isolated from the surface seawater.</title>
        <authorList>
            <person name="Liu Y."/>
        </authorList>
    </citation>
    <scope>NUCLEOTIDE SEQUENCE [LARGE SCALE GENOMIC DNA]</scope>
    <source>
        <strain evidence="8 9">S2-26</strain>
    </source>
</reference>
<feature type="transmembrane region" description="Helical" evidence="7">
    <location>
        <begin position="167"/>
        <end position="191"/>
    </location>
</feature>
<feature type="transmembrane region" description="Helical" evidence="7">
    <location>
        <begin position="419"/>
        <end position="440"/>
    </location>
</feature>
<dbReference type="Gene3D" id="1.20.1530.10">
    <property type="entry name" value="Na+/H+ antiporter like domain"/>
    <property type="match status" value="1"/>
</dbReference>
<dbReference type="OrthoDB" id="9808135at2"/>
<feature type="transmembrane region" description="Helical" evidence="7">
    <location>
        <begin position="385"/>
        <end position="407"/>
    </location>
</feature>
<feature type="transmembrane region" description="Helical" evidence="7">
    <location>
        <begin position="31"/>
        <end position="50"/>
    </location>
</feature>